<evidence type="ECO:0000313" key="2">
    <source>
        <dbReference type="EMBL" id="KAK7248497.1"/>
    </source>
</evidence>
<comment type="caution">
    <text evidence="2">The sequence shown here is derived from an EMBL/GenBank/DDBJ whole genome shotgun (WGS) entry which is preliminary data.</text>
</comment>
<dbReference type="Pfam" id="PF00514">
    <property type="entry name" value="Arm"/>
    <property type="match status" value="2"/>
</dbReference>
<dbReference type="SMART" id="SM00185">
    <property type="entry name" value="ARM"/>
    <property type="match status" value="2"/>
</dbReference>
<gene>
    <name evidence="2" type="primary">ARMC3</name>
    <name evidence="2" type="ORF">SO694_0016304</name>
</gene>
<feature type="repeat" description="ARM" evidence="1">
    <location>
        <begin position="88"/>
        <end position="130"/>
    </location>
</feature>
<accession>A0ABR1G681</accession>
<dbReference type="InterPro" id="IPR000225">
    <property type="entry name" value="Armadillo"/>
</dbReference>
<dbReference type="PROSITE" id="PS50176">
    <property type="entry name" value="ARM_REPEAT"/>
    <property type="match status" value="2"/>
</dbReference>
<dbReference type="Proteomes" id="UP001363151">
    <property type="component" value="Unassembled WGS sequence"/>
</dbReference>
<keyword evidence="3" id="KW-1185">Reference proteome</keyword>
<dbReference type="PANTHER" id="PTHR23315">
    <property type="entry name" value="U BOX DOMAIN-CONTAINING"/>
    <property type="match status" value="1"/>
</dbReference>
<organism evidence="2 3">
    <name type="scientific">Aureococcus anophagefferens</name>
    <name type="common">Harmful bloom alga</name>
    <dbReference type="NCBI Taxonomy" id="44056"/>
    <lineage>
        <taxon>Eukaryota</taxon>
        <taxon>Sar</taxon>
        <taxon>Stramenopiles</taxon>
        <taxon>Ochrophyta</taxon>
        <taxon>Pelagophyceae</taxon>
        <taxon>Pelagomonadales</taxon>
        <taxon>Pelagomonadaceae</taxon>
        <taxon>Aureococcus</taxon>
    </lineage>
</organism>
<proteinExistence type="predicted"/>
<dbReference type="Gene3D" id="1.25.10.10">
    <property type="entry name" value="Leucine-rich Repeat Variant"/>
    <property type="match status" value="1"/>
</dbReference>
<dbReference type="SUPFAM" id="SSF48371">
    <property type="entry name" value="ARM repeat"/>
    <property type="match status" value="1"/>
</dbReference>
<protein>
    <submittedName>
        <fullName evidence="2">Vacuolar protein</fullName>
    </submittedName>
</protein>
<dbReference type="InterPro" id="IPR011989">
    <property type="entry name" value="ARM-like"/>
</dbReference>
<evidence type="ECO:0000256" key="1">
    <source>
        <dbReference type="PROSITE-ProRule" id="PRU00259"/>
    </source>
</evidence>
<reference evidence="2 3" key="1">
    <citation type="submission" date="2024-03" db="EMBL/GenBank/DDBJ databases">
        <title>Aureococcus anophagefferens CCMP1851 and Kratosvirus quantuckense: Draft genome of a second virus-susceptible host strain in the model system.</title>
        <authorList>
            <person name="Chase E."/>
            <person name="Truchon A.R."/>
            <person name="Schepens W."/>
            <person name="Wilhelm S.W."/>
        </authorList>
    </citation>
    <scope>NUCLEOTIDE SEQUENCE [LARGE SCALE GENOMIC DNA]</scope>
    <source>
        <strain evidence="2 3">CCMP1851</strain>
    </source>
</reference>
<sequence length="200" mass="21100">MEIEGLVRALREGDDAMKLAAAQRLGDLASPYSVWDSNRWVLIAEAGAIPPLVELLREGSATAKHMAARALGYLAHDNGNKVLIAEAGGIPLLVDLLRDGSAGNKEEAAWALGNLARNDANALAIALAVGLSRRALASGPREAFVELARCGSVTFVNRSIVRDASVPTKRKATLVVAALLRDSVPDSTPRDIRAVIGSYL</sequence>
<dbReference type="EMBL" id="JBBJCI010000095">
    <property type="protein sequence ID" value="KAK7248497.1"/>
    <property type="molecule type" value="Genomic_DNA"/>
</dbReference>
<evidence type="ECO:0000313" key="3">
    <source>
        <dbReference type="Proteomes" id="UP001363151"/>
    </source>
</evidence>
<dbReference type="PANTHER" id="PTHR23315:SF7">
    <property type="entry name" value="U-BOX DOMAIN-CONTAINING PROTEIN 4"/>
    <property type="match status" value="1"/>
</dbReference>
<dbReference type="InterPro" id="IPR016024">
    <property type="entry name" value="ARM-type_fold"/>
</dbReference>
<name>A0ABR1G681_AURAN</name>
<feature type="repeat" description="ARM" evidence="1">
    <location>
        <begin position="47"/>
        <end position="89"/>
    </location>
</feature>